<dbReference type="InterPro" id="IPR046342">
    <property type="entry name" value="CBS_dom_sf"/>
</dbReference>
<dbReference type="RefSeq" id="WP_146160464.1">
    <property type="nucleotide sequence ID" value="NZ_PZZP01000001.1"/>
</dbReference>
<dbReference type="EMBL" id="PZZP01000001">
    <property type="protein sequence ID" value="PTM59036.1"/>
    <property type="molecule type" value="Genomic_DNA"/>
</dbReference>
<accession>A0A2T4ZAY1</accession>
<evidence type="ECO:0000313" key="3">
    <source>
        <dbReference type="EMBL" id="PTM59036.1"/>
    </source>
</evidence>
<keyword evidence="4" id="KW-1185">Reference proteome</keyword>
<dbReference type="InterPro" id="IPR000644">
    <property type="entry name" value="CBS_dom"/>
</dbReference>
<gene>
    <name evidence="3" type="ORF">C8J48_1636</name>
</gene>
<proteinExistence type="predicted"/>
<dbReference type="OrthoDB" id="9790355at2"/>
<dbReference type="Pfam" id="PF00571">
    <property type="entry name" value="CBS"/>
    <property type="match status" value="2"/>
</dbReference>
<evidence type="ECO:0000256" key="1">
    <source>
        <dbReference type="PROSITE-ProRule" id="PRU00703"/>
    </source>
</evidence>
<evidence type="ECO:0000259" key="2">
    <source>
        <dbReference type="PROSITE" id="PS51371"/>
    </source>
</evidence>
<feature type="domain" description="CBS" evidence="2">
    <location>
        <begin position="93"/>
        <end position="152"/>
    </location>
</feature>
<protein>
    <recommendedName>
        <fullName evidence="2">CBS domain-containing protein</fullName>
    </recommendedName>
</protein>
<dbReference type="SUPFAM" id="SSF54631">
    <property type="entry name" value="CBS-domain pair"/>
    <property type="match status" value="1"/>
</dbReference>
<comment type="caution">
    <text evidence="3">The sequence shown here is derived from an EMBL/GenBank/DDBJ whole genome shotgun (WGS) entry which is preliminary data.</text>
</comment>
<sequence>MKVKNVYKTITQQVNILPMTTPFQQIQQIFQEMHPIHRSVYVINEQKQLQGCITLWRYLKLIAVKNGNIDQVNFSPSLKETISKNRQELTASMIMHNTPAVTLEDSIEVGLHYMLINRLEELPVVDKQGVVIGDLNVFEIIRHIQTTEPRETDF</sequence>
<dbReference type="Proteomes" id="UP000241639">
    <property type="component" value="Unassembled WGS sequence"/>
</dbReference>
<dbReference type="Gene3D" id="3.10.580.10">
    <property type="entry name" value="CBS-domain"/>
    <property type="match status" value="1"/>
</dbReference>
<dbReference type="AlphaFoldDB" id="A0A2T4ZAY1"/>
<name>A0A2T4ZAY1_9BACL</name>
<dbReference type="PROSITE" id="PS51371">
    <property type="entry name" value="CBS"/>
    <property type="match status" value="1"/>
</dbReference>
<organism evidence="3 4">
    <name type="scientific">Desmospora activa DSM 45169</name>
    <dbReference type="NCBI Taxonomy" id="1121389"/>
    <lineage>
        <taxon>Bacteria</taxon>
        <taxon>Bacillati</taxon>
        <taxon>Bacillota</taxon>
        <taxon>Bacilli</taxon>
        <taxon>Bacillales</taxon>
        <taxon>Thermoactinomycetaceae</taxon>
        <taxon>Desmospora</taxon>
    </lineage>
</organism>
<keyword evidence="1" id="KW-0129">CBS domain</keyword>
<evidence type="ECO:0000313" key="4">
    <source>
        <dbReference type="Proteomes" id="UP000241639"/>
    </source>
</evidence>
<reference evidence="3 4" key="1">
    <citation type="submission" date="2018-04" db="EMBL/GenBank/DDBJ databases">
        <title>Genomic Encyclopedia of Archaeal and Bacterial Type Strains, Phase II (KMG-II): from individual species to whole genera.</title>
        <authorList>
            <person name="Goeker M."/>
        </authorList>
    </citation>
    <scope>NUCLEOTIDE SEQUENCE [LARGE SCALE GENOMIC DNA]</scope>
    <source>
        <strain evidence="3 4">DSM 45169</strain>
    </source>
</reference>